<sequence>MSLQVYLKHAYKEVRLASESFISSVDGIDGILQRERENLILVYGGSFNPPHRGHLDVLLSVLRPEVSPIAIVVLPSENFHLRNKLIDSHPEFFLSRERRANLWNAMPMIPKDKVWVWPSTWYPFLPFTEAVVRLAKSDGFKVVFCHLIGPDNLNRLDPLMNLPYRLPRILVSSRARHVPEHFTVGGCPKRWTNFGSWSRADRTCGVTEANEQDPAVLWSCYGLSDSKGDSDGTEKMGYYLEFETSYATDINSTALRGDLLRTSGLTEQRLNTMSTEDLMKLIMPFF</sequence>
<dbReference type="AlphaFoldDB" id="A0A0A1T630"/>
<proteinExistence type="predicted"/>
<gene>
    <name evidence="2" type="ORF">VHEMI08247</name>
</gene>
<dbReference type="InterPro" id="IPR014729">
    <property type="entry name" value="Rossmann-like_a/b/a_fold"/>
</dbReference>
<protein>
    <recommendedName>
        <fullName evidence="1">Cytidyltransferase-like domain-containing protein</fullName>
    </recommendedName>
</protein>
<dbReference type="Pfam" id="PF01467">
    <property type="entry name" value="CTP_transf_like"/>
    <property type="match status" value="1"/>
</dbReference>
<evidence type="ECO:0000313" key="2">
    <source>
        <dbReference type="EMBL" id="CEJ92606.1"/>
    </source>
</evidence>
<dbReference type="Gene3D" id="3.40.50.620">
    <property type="entry name" value="HUPs"/>
    <property type="match status" value="1"/>
</dbReference>
<name>A0A0A1T630_9HYPO</name>
<keyword evidence="3" id="KW-1185">Reference proteome</keyword>
<dbReference type="Proteomes" id="UP000039046">
    <property type="component" value="Unassembled WGS sequence"/>
</dbReference>
<accession>A0A0A1T630</accession>
<dbReference type="HOGENOM" id="CLU_973814_0_0_1"/>
<evidence type="ECO:0000313" key="3">
    <source>
        <dbReference type="Proteomes" id="UP000039046"/>
    </source>
</evidence>
<dbReference type="OrthoDB" id="4934245at2759"/>
<evidence type="ECO:0000259" key="1">
    <source>
        <dbReference type="Pfam" id="PF01467"/>
    </source>
</evidence>
<feature type="domain" description="Cytidyltransferase-like" evidence="1">
    <location>
        <begin position="42"/>
        <end position="98"/>
    </location>
</feature>
<dbReference type="GO" id="GO:0003824">
    <property type="term" value="F:catalytic activity"/>
    <property type="evidence" value="ECO:0007669"/>
    <property type="project" value="InterPro"/>
</dbReference>
<dbReference type="STRING" id="1531966.A0A0A1T630"/>
<dbReference type="SUPFAM" id="SSF52374">
    <property type="entry name" value="Nucleotidylyl transferase"/>
    <property type="match status" value="1"/>
</dbReference>
<dbReference type="InterPro" id="IPR004821">
    <property type="entry name" value="Cyt_trans-like"/>
</dbReference>
<dbReference type="EMBL" id="CDHN01000004">
    <property type="protein sequence ID" value="CEJ92606.1"/>
    <property type="molecule type" value="Genomic_DNA"/>
</dbReference>
<reference evidence="2 3" key="1">
    <citation type="journal article" date="2015" name="Genome Announc.">
        <title>Draft Genome Sequence and Gene Annotation of the Entomopathogenic Fungus Verticillium hemipterigenum.</title>
        <authorList>
            <person name="Horn F."/>
            <person name="Habel A."/>
            <person name="Scharf D.H."/>
            <person name="Dworschak J."/>
            <person name="Brakhage A.A."/>
            <person name="Guthke R."/>
            <person name="Hertweck C."/>
            <person name="Linde J."/>
        </authorList>
    </citation>
    <scope>NUCLEOTIDE SEQUENCE [LARGE SCALE GENOMIC DNA]</scope>
</reference>
<organism evidence="2 3">
    <name type="scientific">[Torrubiella] hemipterigena</name>
    <dbReference type="NCBI Taxonomy" id="1531966"/>
    <lineage>
        <taxon>Eukaryota</taxon>
        <taxon>Fungi</taxon>
        <taxon>Dikarya</taxon>
        <taxon>Ascomycota</taxon>
        <taxon>Pezizomycotina</taxon>
        <taxon>Sordariomycetes</taxon>
        <taxon>Hypocreomycetidae</taxon>
        <taxon>Hypocreales</taxon>
        <taxon>Clavicipitaceae</taxon>
        <taxon>Clavicipitaceae incertae sedis</taxon>
        <taxon>'Torrubiella' clade</taxon>
    </lineage>
</organism>